<evidence type="ECO:0000313" key="3">
    <source>
        <dbReference type="Proteomes" id="UP001500359"/>
    </source>
</evidence>
<proteinExistence type="predicted"/>
<feature type="chain" id="PRO_5046295925" evidence="1">
    <location>
        <begin position="28"/>
        <end position="274"/>
    </location>
</feature>
<keyword evidence="1" id="KW-0732">Signal</keyword>
<evidence type="ECO:0000313" key="2">
    <source>
        <dbReference type="EMBL" id="GAA0858466.1"/>
    </source>
</evidence>
<organism evidence="2 3">
    <name type="scientific">Aliiglaciecola litoralis</name>
    <dbReference type="NCBI Taxonomy" id="582857"/>
    <lineage>
        <taxon>Bacteria</taxon>
        <taxon>Pseudomonadati</taxon>
        <taxon>Pseudomonadota</taxon>
        <taxon>Gammaproteobacteria</taxon>
        <taxon>Alteromonadales</taxon>
        <taxon>Alteromonadaceae</taxon>
        <taxon>Aliiglaciecola</taxon>
    </lineage>
</organism>
<name>A0ABP3X1P6_9ALTE</name>
<evidence type="ECO:0000256" key="1">
    <source>
        <dbReference type="SAM" id="SignalP"/>
    </source>
</evidence>
<feature type="signal peptide" evidence="1">
    <location>
        <begin position="1"/>
        <end position="27"/>
    </location>
</feature>
<accession>A0ABP3X1P6</accession>
<dbReference type="EMBL" id="BAAAFD010000008">
    <property type="protein sequence ID" value="GAA0858466.1"/>
    <property type="molecule type" value="Genomic_DNA"/>
</dbReference>
<protein>
    <submittedName>
        <fullName evidence="2">Uncharacterized protein</fullName>
    </submittedName>
</protein>
<gene>
    <name evidence="2" type="ORF">GCM10009114_28200</name>
</gene>
<comment type="caution">
    <text evidence="2">The sequence shown here is derived from an EMBL/GenBank/DDBJ whole genome shotgun (WGS) entry which is preliminary data.</text>
</comment>
<dbReference type="Proteomes" id="UP001500359">
    <property type="component" value="Unassembled WGS sequence"/>
</dbReference>
<reference evidence="3" key="1">
    <citation type="journal article" date="2019" name="Int. J. Syst. Evol. Microbiol.">
        <title>The Global Catalogue of Microorganisms (GCM) 10K type strain sequencing project: providing services to taxonomists for standard genome sequencing and annotation.</title>
        <authorList>
            <consortium name="The Broad Institute Genomics Platform"/>
            <consortium name="The Broad Institute Genome Sequencing Center for Infectious Disease"/>
            <person name="Wu L."/>
            <person name="Ma J."/>
        </authorList>
    </citation>
    <scope>NUCLEOTIDE SEQUENCE [LARGE SCALE GENOMIC DNA]</scope>
    <source>
        <strain evidence="3">JCM 15896</strain>
    </source>
</reference>
<sequence>MVTSLRSCTLTYVIFALLLPNSHSVLAQGTKNISSLMRFEPLAKLGLSSDMEIRGAHVGDNVLEKVSKLAEKGGEVQYISGGNRSNKVNLEYAQPYLDSTLIQNLEIRFDKDHGFINEIDLTYTIASRYLDILPVYQKTIIQAVEKYGEPLSFEQVQQVVKNNSSKPTLTDFINNINTVPTLKSRVRAFFEYKKVTSKTHFIRDENNRALLLTGFKQCYFWTLKQYTEVLTLCSFQPSSGNMKGQGITLSLVDFAVSKTIEDYQVGEANIDIEL</sequence>
<keyword evidence="3" id="KW-1185">Reference proteome</keyword>